<feature type="transmembrane region" description="Helical" evidence="2">
    <location>
        <begin position="322"/>
        <end position="344"/>
    </location>
</feature>
<evidence type="ECO:0000256" key="1">
    <source>
        <dbReference type="SAM" id="MobiDB-lite"/>
    </source>
</evidence>
<feature type="transmembrane region" description="Helical" evidence="2">
    <location>
        <begin position="271"/>
        <end position="290"/>
    </location>
</feature>
<feature type="transmembrane region" description="Helical" evidence="2">
    <location>
        <begin position="247"/>
        <end position="265"/>
    </location>
</feature>
<dbReference type="EMBL" id="VTAW01000022">
    <property type="protein sequence ID" value="TYT61137.1"/>
    <property type="molecule type" value="Genomic_DNA"/>
</dbReference>
<dbReference type="InterPro" id="IPR036869">
    <property type="entry name" value="J_dom_sf"/>
</dbReference>
<keyword evidence="5" id="KW-1185">Reference proteome</keyword>
<comment type="caution">
    <text evidence="4">The sequence shown here is derived from an EMBL/GenBank/DDBJ whole genome shotgun (WGS) entry which is preliminary data.</text>
</comment>
<evidence type="ECO:0000256" key="2">
    <source>
        <dbReference type="SAM" id="Phobius"/>
    </source>
</evidence>
<dbReference type="PROSITE" id="PS50076">
    <property type="entry name" value="DNAJ_2"/>
    <property type="match status" value="1"/>
</dbReference>
<feature type="region of interest" description="Disordered" evidence="1">
    <location>
        <begin position="30"/>
        <end position="62"/>
    </location>
</feature>
<protein>
    <submittedName>
        <fullName evidence="4">DnaJ domain-containing protein</fullName>
    </submittedName>
</protein>
<keyword evidence="2" id="KW-0472">Membrane</keyword>
<keyword evidence="2" id="KW-1133">Transmembrane helix</keyword>
<feature type="region of interest" description="Disordered" evidence="1">
    <location>
        <begin position="76"/>
        <end position="219"/>
    </location>
</feature>
<feature type="domain" description="J" evidence="3">
    <location>
        <begin position="4"/>
        <end position="68"/>
    </location>
</feature>
<dbReference type="Gene3D" id="1.10.287.110">
    <property type="entry name" value="DnaJ domain"/>
    <property type="match status" value="1"/>
</dbReference>
<feature type="compositionally biased region" description="Polar residues" evidence="1">
    <location>
        <begin position="173"/>
        <end position="185"/>
    </location>
</feature>
<dbReference type="PRINTS" id="PR00625">
    <property type="entry name" value="JDOMAIN"/>
</dbReference>
<evidence type="ECO:0000259" key="3">
    <source>
        <dbReference type="PROSITE" id="PS50076"/>
    </source>
</evidence>
<gene>
    <name evidence="4" type="ORF">FYC77_15135</name>
</gene>
<organism evidence="4 5">
    <name type="scientific">Natrialba swarupiae</name>
    <dbReference type="NCBI Taxonomy" id="2448032"/>
    <lineage>
        <taxon>Archaea</taxon>
        <taxon>Methanobacteriati</taxon>
        <taxon>Methanobacteriota</taxon>
        <taxon>Stenosarchaea group</taxon>
        <taxon>Halobacteria</taxon>
        <taxon>Halobacteriales</taxon>
        <taxon>Natrialbaceae</taxon>
        <taxon>Natrialba</taxon>
    </lineage>
</organism>
<dbReference type="RefSeq" id="WP_149082338.1">
    <property type="nucleotide sequence ID" value="NZ_VTAW01000022.1"/>
</dbReference>
<feature type="compositionally biased region" description="Polar residues" evidence="1">
    <location>
        <begin position="43"/>
        <end position="53"/>
    </location>
</feature>
<accession>A0A5D5AJX5</accession>
<dbReference type="Pfam" id="PF00226">
    <property type="entry name" value="DnaJ"/>
    <property type="match status" value="1"/>
</dbReference>
<dbReference type="InterPro" id="IPR051100">
    <property type="entry name" value="DnaJ_subfamily_B/C"/>
</dbReference>
<dbReference type="GO" id="GO:0071218">
    <property type="term" value="P:cellular response to misfolded protein"/>
    <property type="evidence" value="ECO:0007669"/>
    <property type="project" value="TreeGrafter"/>
</dbReference>
<dbReference type="GO" id="GO:0030544">
    <property type="term" value="F:Hsp70 protein binding"/>
    <property type="evidence" value="ECO:0007669"/>
    <property type="project" value="TreeGrafter"/>
</dbReference>
<dbReference type="CDD" id="cd06257">
    <property type="entry name" value="DnaJ"/>
    <property type="match status" value="1"/>
</dbReference>
<dbReference type="Proteomes" id="UP000324104">
    <property type="component" value="Unassembled WGS sequence"/>
</dbReference>
<feature type="compositionally biased region" description="Polar residues" evidence="1">
    <location>
        <begin position="193"/>
        <end position="204"/>
    </location>
</feature>
<reference evidence="4 5" key="1">
    <citation type="submission" date="2019-08" db="EMBL/GenBank/DDBJ databases">
        <title>Archaea genome.</title>
        <authorList>
            <person name="Kajale S."/>
            <person name="Shouche Y."/>
            <person name="Deshpande N."/>
            <person name="Sharma A."/>
        </authorList>
    </citation>
    <scope>NUCLEOTIDE SEQUENCE [LARGE SCALE GENOMIC DNA]</scope>
    <source>
        <strain evidence="4 5">ESP3B_9</strain>
    </source>
</reference>
<feature type="compositionally biased region" description="Basic residues" evidence="1">
    <location>
        <begin position="158"/>
        <end position="168"/>
    </location>
</feature>
<dbReference type="SMART" id="SM00271">
    <property type="entry name" value="DnaJ"/>
    <property type="match status" value="1"/>
</dbReference>
<dbReference type="PANTHER" id="PTHR43908">
    <property type="entry name" value="AT29763P-RELATED"/>
    <property type="match status" value="1"/>
</dbReference>
<dbReference type="InterPro" id="IPR001623">
    <property type="entry name" value="DnaJ_domain"/>
</dbReference>
<dbReference type="AlphaFoldDB" id="A0A5D5AJX5"/>
<dbReference type="PANTHER" id="PTHR43908:SF3">
    <property type="entry name" value="AT29763P-RELATED"/>
    <property type="match status" value="1"/>
</dbReference>
<evidence type="ECO:0000313" key="5">
    <source>
        <dbReference type="Proteomes" id="UP000324104"/>
    </source>
</evidence>
<sequence length="346" mass="37851">MGKTYYDVLEVDPDATEDQIQDAYRERVLETHPDHNDAPDATEQFQRVSTAESILTDETERARYDRLGHDAYVRLAEHAGQTTADSSHDPDDDSGPSETRGGKTGRTGAESDSRGRHSSRASGSRDTRDSSSNRYATSGTSGRHASGTSAGGRDSSHHARKRRRRQHEKARQTSADRFTTGTSADTGRKRTVRTNTDRVGSTRATTDKPGETAAESDGSSSFRYTVKDWDGDIDLEWDGRSIEHSTAVTLVCIWLLYPVLVYTSVTPLVSPVFNGILVLCTLGIVAYLLTMPRIATALFGSWAVVLPVGLAGFSLVDPLSLRGLLAIGFVWIPLGYAMALWWALRP</sequence>
<feature type="compositionally biased region" description="Polar residues" evidence="1">
    <location>
        <begin position="132"/>
        <end position="148"/>
    </location>
</feature>
<name>A0A5D5AJX5_9EURY</name>
<dbReference type="SUPFAM" id="SSF46565">
    <property type="entry name" value="Chaperone J-domain"/>
    <property type="match status" value="1"/>
</dbReference>
<keyword evidence="2" id="KW-0812">Transmembrane</keyword>
<evidence type="ECO:0000313" key="4">
    <source>
        <dbReference type="EMBL" id="TYT61137.1"/>
    </source>
</evidence>
<feature type="transmembrane region" description="Helical" evidence="2">
    <location>
        <begin position="297"/>
        <end position="316"/>
    </location>
</feature>
<proteinExistence type="predicted"/>